<feature type="signal peptide" evidence="1">
    <location>
        <begin position="1"/>
        <end position="22"/>
    </location>
</feature>
<accession>A0A8K0A670</accession>
<organism evidence="3 4">
    <name type="scientific">Branchiostoma lanceolatum</name>
    <name type="common">Common lancelet</name>
    <name type="synonym">Amphioxus lanceolatum</name>
    <dbReference type="NCBI Taxonomy" id="7740"/>
    <lineage>
        <taxon>Eukaryota</taxon>
        <taxon>Metazoa</taxon>
        <taxon>Chordata</taxon>
        <taxon>Cephalochordata</taxon>
        <taxon>Leptocardii</taxon>
        <taxon>Amphioxiformes</taxon>
        <taxon>Branchiostomatidae</taxon>
        <taxon>Branchiostoma</taxon>
    </lineage>
</organism>
<dbReference type="Proteomes" id="UP000838412">
    <property type="component" value="Chromosome 7"/>
</dbReference>
<evidence type="ECO:0000256" key="1">
    <source>
        <dbReference type="SAM" id="SignalP"/>
    </source>
</evidence>
<sequence>MLRLHATLVLAVLPATVLGLSADEIAAFQARTHIERNSGKQGTVSVTQDGDVLVLTSNGIPDHATSTFPSRGNPNDVREQSYTWRIPVTPTPASSPGCLGMGPIGMAVNGVPIFNPFNINCLDAVENEVLDACDGHPAQRGNYHYHHEANCLPDNAESDSGASGIVGVAFDGIAIYGPRKEDGTLYVHNDLDACHGITVNGTYRYHMTSDFPYFIGCYYGELLTNSGAMTRCECDVQTYLANSQSESTTVTSSAVTLAAGAATLTSSAVTLAAGAATVTSSAETLAVDAATVTSSAVTLAVGAATVTSSVETLAVGAATVTSSAVTLAVGAGLALSLRACWLFSFLPL</sequence>
<dbReference type="Pfam" id="PF14240">
    <property type="entry name" value="YHYH"/>
    <property type="match status" value="1"/>
</dbReference>
<feature type="domain" description="YHYH" evidence="2">
    <location>
        <begin position="83"/>
        <end position="179"/>
    </location>
</feature>
<dbReference type="OrthoDB" id="197925at2759"/>
<gene>
    <name evidence="3" type="primary">Hypp4154</name>
    <name evidence="3" type="ORF">BLAG_LOCUS22022</name>
</gene>
<evidence type="ECO:0000259" key="2">
    <source>
        <dbReference type="Pfam" id="PF14240"/>
    </source>
</evidence>
<protein>
    <submittedName>
        <fullName evidence="3">Hypp4154 protein</fullName>
    </submittedName>
</protein>
<proteinExistence type="predicted"/>
<evidence type="ECO:0000313" key="4">
    <source>
        <dbReference type="Proteomes" id="UP000838412"/>
    </source>
</evidence>
<keyword evidence="1" id="KW-0732">Signal</keyword>
<dbReference type="EMBL" id="OV696692">
    <property type="protein sequence ID" value="CAH1269352.1"/>
    <property type="molecule type" value="Genomic_DNA"/>
</dbReference>
<evidence type="ECO:0000313" key="3">
    <source>
        <dbReference type="EMBL" id="CAH1269352.1"/>
    </source>
</evidence>
<dbReference type="InterPro" id="IPR025924">
    <property type="entry name" value="YHYH_dom"/>
</dbReference>
<keyword evidence="4" id="KW-1185">Reference proteome</keyword>
<dbReference type="AlphaFoldDB" id="A0A8K0A670"/>
<dbReference type="PANTHER" id="PTHR30289">
    <property type="entry name" value="UNCHARACTERIZED PROTEIN YBCL-RELATED"/>
    <property type="match status" value="1"/>
</dbReference>
<dbReference type="PANTHER" id="PTHR30289:SF8">
    <property type="entry name" value="YHYH DOMAIN-CONTAINING PROTEIN"/>
    <property type="match status" value="1"/>
</dbReference>
<feature type="chain" id="PRO_5035483049" evidence="1">
    <location>
        <begin position="23"/>
        <end position="348"/>
    </location>
</feature>
<name>A0A8K0A670_BRALA</name>
<reference evidence="3" key="1">
    <citation type="submission" date="2022-01" db="EMBL/GenBank/DDBJ databases">
        <authorList>
            <person name="Braso-Vives M."/>
        </authorList>
    </citation>
    <scope>NUCLEOTIDE SEQUENCE</scope>
</reference>